<dbReference type="OrthoDB" id="2361085at2"/>
<comment type="caution">
    <text evidence="4">The sequence shown here is derived from an EMBL/GenBank/DDBJ whole genome shotgun (WGS) entry which is preliminary data.</text>
</comment>
<accession>A0A0J8GHX3</accession>
<evidence type="ECO:0000313" key="5">
    <source>
        <dbReference type="Proteomes" id="UP000052258"/>
    </source>
</evidence>
<dbReference type="Pfam" id="PF11611">
    <property type="entry name" value="DUF4352"/>
    <property type="match status" value="1"/>
</dbReference>
<reference evidence="4 5" key="1">
    <citation type="journal article" date="2015" name="Genome Biol. Evol.">
        <title>Comparative Genomics of Listeria Sensu Lato: Genus-Wide Differences in Evolutionary Dynamics and the Progressive Gain of Complex, Potentially Pathogenicity-Related Traits through Lateral Gene Transfer.</title>
        <authorList>
            <person name="Chiara M."/>
            <person name="Caruso M."/>
            <person name="D'Erchia A.M."/>
            <person name="Manzari C."/>
            <person name="Fraccalvieri R."/>
            <person name="Goffredo E."/>
            <person name="Latorre L."/>
            <person name="Miccolupo A."/>
            <person name="Padalino I."/>
            <person name="Santagada G."/>
            <person name="Chiocco D."/>
            <person name="Pesole G."/>
            <person name="Horner D.S."/>
            <person name="Parisi A."/>
        </authorList>
    </citation>
    <scope>NUCLEOTIDE SEQUENCE [LARGE SCALE GENOMIC DNA]</scope>
    <source>
        <strain evidence="4 5">1991</strain>
    </source>
</reference>
<feature type="domain" description="DUF4352" evidence="3">
    <location>
        <begin position="50"/>
        <end position="151"/>
    </location>
</feature>
<dbReference type="InterPro" id="IPR029051">
    <property type="entry name" value="DUF4352"/>
</dbReference>
<dbReference type="InterPro" id="IPR029050">
    <property type="entry name" value="Immunoprotect_excell_Ig-like"/>
</dbReference>
<evidence type="ECO:0000259" key="3">
    <source>
        <dbReference type="Pfam" id="PF11611"/>
    </source>
</evidence>
<evidence type="ECO:0000256" key="2">
    <source>
        <dbReference type="SAM" id="SignalP"/>
    </source>
</evidence>
<dbReference type="RefSeq" id="WP_007475672.1">
    <property type="nucleotide sequence ID" value="NZ_KQ130612.1"/>
</dbReference>
<organism evidence="4 5">
    <name type="scientific">Listeria fleischmannii 1991</name>
    <dbReference type="NCBI Taxonomy" id="1430899"/>
    <lineage>
        <taxon>Bacteria</taxon>
        <taxon>Bacillati</taxon>
        <taxon>Bacillota</taxon>
        <taxon>Bacilli</taxon>
        <taxon>Bacillales</taxon>
        <taxon>Listeriaceae</taxon>
        <taxon>Listeria</taxon>
    </lineage>
</organism>
<feature type="signal peptide" evidence="2">
    <location>
        <begin position="1"/>
        <end position="25"/>
    </location>
</feature>
<dbReference type="PATRIC" id="fig|1430899.3.peg.879"/>
<keyword evidence="5" id="KW-1185">Reference proteome</keyword>
<dbReference type="Gene3D" id="2.60.40.1240">
    <property type="match status" value="1"/>
</dbReference>
<dbReference type="AlphaFoldDB" id="A0A0J8GHX3"/>
<dbReference type="PROSITE" id="PS51257">
    <property type="entry name" value="PROKAR_LIPOPROTEIN"/>
    <property type="match status" value="1"/>
</dbReference>
<keyword evidence="1 2" id="KW-0732">Signal</keyword>
<protein>
    <recommendedName>
        <fullName evidence="3">DUF4352 domain-containing protein</fullName>
    </recommendedName>
</protein>
<dbReference type="Proteomes" id="UP000052258">
    <property type="component" value="Unassembled WGS sequence"/>
</dbReference>
<evidence type="ECO:0000256" key="1">
    <source>
        <dbReference type="ARBA" id="ARBA00022729"/>
    </source>
</evidence>
<gene>
    <name evidence="4" type="ORF">X560_0854</name>
</gene>
<proteinExistence type="predicted"/>
<sequence>MKKLMVIFSAMLLIALGACSTSNDADTKKESSKTNENKTVAVTKQDNTIATTNGLEITLDSSKVTNATDKNGTPNKKVYSFEVTGTNISNSEVGMGSIEFALKTSDGKKVDPDYAYDSFGDTIENGKSLKGKLYFTVDSNVTASELQYIPGEKVLASWDVKEK</sequence>
<dbReference type="EMBL" id="AZHO01000009">
    <property type="protein sequence ID" value="KMT60348.1"/>
    <property type="molecule type" value="Genomic_DNA"/>
</dbReference>
<name>A0A0J8GHX3_9LIST</name>
<feature type="chain" id="PRO_5038335811" description="DUF4352 domain-containing protein" evidence="2">
    <location>
        <begin position="26"/>
        <end position="163"/>
    </location>
</feature>
<evidence type="ECO:0000313" key="4">
    <source>
        <dbReference type="EMBL" id="KMT60348.1"/>
    </source>
</evidence>